<organism evidence="2 3">
    <name type="scientific">Micromonospora echinofusca</name>
    <dbReference type="NCBI Taxonomy" id="47858"/>
    <lineage>
        <taxon>Bacteria</taxon>
        <taxon>Bacillati</taxon>
        <taxon>Actinomycetota</taxon>
        <taxon>Actinomycetes</taxon>
        <taxon>Micromonosporales</taxon>
        <taxon>Micromonosporaceae</taxon>
        <taxon>Micromonospora</taxon>
    </lineage>
</organism>
<feature type="chain" id="PRO_5008716467" description="Secreted protein" evidence="1">
    <location>
        <begin position="35"/>
        <end position="160"/>
    </location>
</feature>
<evidence type="ECO:0000313" key="2">
    <source>
        <dbReference type="EMBL" id="SCG16929.1"/>
    </source>
</evidence>
<accession>A0A1C5GAL4</accession>
<sequence>MTATRTTRRAWQAFGALMSALVLVVGAFSAPVQAHSTDDWTAVSGPGTSNCRYPDSSRTGVYADFDICWSGSTVWVRAFAMDTVDGDGWCGIAQISYLIDSNRNGVYEDHRHVRSTETDCNAPFGDLSGWYRSNYPTTQLWGRACVGYSNGDSYACDSWR</sequence>
<keyword evidence="1" id="KW-0732">Signal</keyword>
<evidence type="ECO:0008006" key="4">
    <source>
        <dbReference type="Google" id="ProtNLM"/>
    </source>
</evidence>
<proteinExistence type="predicted"/>
<dbReference type="GeneID" id="95802982"/>
<reference evidence="2 3" key="1">
    <citation type="submission" date="2016-06" db="EMBL/GenBank/DDBJ databases">
        <authorList>
            <person name="Kjaerup R.B."/>
            <person name="Dalgaard T.S."/>
            <person name="Juul-Madsen H.R."/>
        </authorList>
    </citation>
    <scope>NUCLEOTIDE SEQUENCE [LARGE SCALE GENOMIC DNA]</scope>
    <source>
        <strain evidence="2 3">DSM 43913</strain>
    </source>
</reference>
<evidence type="ECO:0000256" key="1">
    <source>
        <dbReference type="SAM" id="SignalP"/>
    </source>
</evidence>
<evidence type="ECO:0000313" key="3">
    <source>
        <dbReference type="Proteomes" id="UP000198251"/>
    </source>
</evidence>
<dbReference type="AlphaFoldDB" id="A0A1C5GAL4"/>
<gene>
    <name evidence="2" type="ORF">GA0070610_3207</name>
</gene>
<dbReference type="RefSeq" id="WP_089000749.1">
    <property type="nucleotide sequence ID" value="NZ_LT607733.1"/>
</dbReference>
<protein>
    <recommendedName>
        <fullName evidence="4">Secreted protein</fullName>
    </recommendedName>
</protein>
<feature type="signal peptide" evidence="1">
    <location>
        <begin position="1"/>
        <end position="34"/>
    </location>
</feature>
<dbReference type="EMBL" id="LT607733">
    <property type="protein sequence ID" value="SCG16929.1"/>
    <property type="molecule type" value="Genomic_DNA"/>
</dbReference>
<dbReference type="Proteomes" id="UP000198251">
    <property type="component" value="Chromosome I"/>
</dbReference>
<name>A0A1C5GAL4_MICEH</name>
<keyword evidence="3" id="KW-1185">Reference proteome</keyword>